<dbReference type="Proteomes" id="UP001147005">
    <property type="component" value="Unassembled WGS sequence"/>
</dbReference>
<dbReference type="EMBL" id="JAKIHW010000062">
    <property type="protein sequence ID" value="MDE9621394.1"/>
    <property type="molecule type" value="Genomic_DNA"/>
</dbReference>
<dbReference type="AlphaFoldDB" id="A0A9X4GS86"/>
<comment type="caution">
    <text evidence="1">The sequence shown here is derived from an EMBL/GenBank/DDBJ whole genome shotgun (WGS) entry which is preliminary data.</text>
</comment>
<accession>A0A9X4GS86</accession>
<reference evidence="1" key="1">
    <citation type="submission" date="2022-01" db="EMBL/GenBank/DDBJ databases">
        <title>Genetic Characterization of Carbapenem-resistant Citrobacter spp. from China: a multicenter study.</title>
        <authorList>
            <person name="Ye L."/>
        </authorList>
    </citation>
    <scope>NUCLEOTIDE SEQUENCE</scope>
    <source>
        <strain evidence="1">IR5432</strain>
    </source>
</reference>
<name>A0A9X4GS86_9ENTR</name>
<dbReference type="RefSeq" id="WP_113415726.1">
    <property type="nucleotide sequence ID" value="NZ_CBCYDL010000041.1"/>
</dbReference>
<organism evidence="1 2">
    <name type="scientific">Citrobacter portucalensis</name>
    <dbReference type="NCBI Taxonomy" id="1639133"/>
    <lineage>
        <taxon>Bacteria</taxon>
        <taxon>Pseudomonadati</taxon>
        <taxon>Pseudomonadota</taxon>
        <taxon>Gammaproteobacteria</taxon>
        <taxon>Enterobacterales</taxon>
        <taxon>Enterobacteriaceae</taxon>
        <taxon>Citrobacter</taxon>
        <taxon>Citrobacter freundii complex</taxon>
    </lineage>
</organism>
<protein>
    <submittedName>
        <fullName evidence="1">Uncharacterized protein</fullName>
    </submittedName>
</protein>
<evidence type="ECO:0000313" key="2">
    <source>
        <dbReference type="Proteomes" id="UP001147005"/>
    </source>
</evidence>
<proteinExistence type="predicted"/>
<gene>
    <name evidence="1" type="ORF">L2111_25455</name>
</gene>
<sequence length="306" mass="34099">MAQISFRCPDEERDAAEQSARKAGYSSLQDYLGTIVTYMAQQGTLPVVISFRPVALTPDDAFQQAIIRFREVYSRLDALFQHGLPPGKMTPLDALRAPIDDIQAAQAFRERHHQLIEMAPGQLETLPGGHTFARSREHFQFLAGHLTTAIRMVNMNNRVVSVQDREEMREALDEAARHINLLQSMATGEASSESGRIFFLMDAHEAYNAARLATGRDEPWLTRRAWMNRMNTACRQAEGQFSRLGVLPGLEQMAAVVRLLQQLPDKVALCLETDDGVLSPEDETLLEELGALLSGLRSAVAPVEKL</sequence>
<evidence type="ECO:0000313" key="1">
    <source>
        <dbReference type="EMBL" id="MDE9621394.1"/>
    </source>
</evidence>